<dbReference type="EMBL" id="JANGSQ010000103">
    <property type="protein sequence ID" value="MCW4590894.1"/>
    <property type="molecule type" value="Genomic_DNA"/>
</dbReference>
<gene>
    <name evidence="1" type="ORF">NO263_09910</name>
</gene>
<keyword evidence="2" id="KW-1185">Reference proteome</keyword>
<accession>A0ABT3K644</accession>
<proteinExistence type="predicted"/>
<evidence type="ECO:0000313" key="2">
    <source>
        <dbReference type="Proteomes" id="UP001526337"/>
    </source>
</evidence>
<evidence type="ECO:0000313" key="1">
    <source>
        <dbReference type="EMBL" id="MCW4590894.1"/>
    </source>
</evidence>
<dbReference type="Proteomes" id="UP001526337">
    <property type="component" value="Unassembled WGS sequence"/>
</dbReference>
<organism evidence="1 2">
    <name type="scientific">Gluconacetobacter entanii</name>
    <dbReference type="NCBI Taxonomy" id="108528"/>
    <lineage>
        <taxon>Bacteria</taxon>
        <taxon>Pseudomonadati</taxon>
        <taxon>Pseudomonadota</taxon>
        <taxon>Alphaproteobacteria</taxon>
        <taxon>Acetobacterales</taxon>
        <taxon>Acetobacteraceae</taxon>
        <taxon>Gluconacetobacter</taxon>
    </lineage>
</organism>
<name>A0ABT3K644_9PROT</name>
<sequence length="147" mass="15311">MTRIRIATQRPDMPILPKPGPVLPMLMLCGLAACASSAQGKLKQSVYDIDSAYHVAAEPMPDVMAGKMPGVTLTDAEKTLVKSASQSVFNEITSLETSIEGGKSITATAVSALETDFASFEVCWTGVKAGQQPSACADIATTTTTGN</sequence>
<dbReference type="PROSITE" id="PS51257">
    <property type="entry name" value="PROKAR_LIPOPROTEIN"/>
    <property type="match status" value="1"/>
</dbReference>
<comment type="caution">
    <text evidence="1">The sequence shown here is derived from an EMBL/GenBank/DDBJ whole genome shotgun (WGS) entry which is preliminary data.</text>
</comment>
<protein>
    <submittedName>
        <fullName evidence="1">Uncharacterized protein</fullName>
    </submittedName>
</protein>
<reference evidence="1 2" key="1">
    <citation type="submission" date="2022-07" db="EMBL/GenBank/DDBJ databases">
        <title>Genome stability of Gluconacetobacter entanii AV429.</title>
        <authorList>
            <person name="Trcek J."/>
            <person name="Cepec E."/>
        </authorList>
    </citation>
    <scope>NUCLEOTIDE SEQUENCE [LARGE SCALE GENOMIC DNA]</scope>
    <source>
        <strain evidence="1 2">AV429_2022</strain>
    </source>
</reference>